<protein>
    <recommendedName>
        <fullName evidence="2">OmpA-like domain-containing protein</fullName>
    </recommendedName>
</protein>
<keyword evidence="1" id="KW-0732">Signal</keyword>
<dbReference type="HOGENOM" id="CLU_766515_0_0_10"/>
<feature type="domain" description="OmpA-like" evidence="2">
    <location>
        <begin position="259"/>
        <end position="332"/>
    </location>
</feature>
<dbReference type="Proteomes" id="UP000003452">
    <property type="component" value="Unassembled WGS sequence"/>
</dbReference>
<dbReference type="Gene3D" id="3.30.1330.60">
    <property type="entry name" value="OmpA-like domain"/>
    <property type="match status" value="1"/>
</dbReference>
<feature type="signal peptide" evidence="1">
    <location>
        <begin position="1"/>
        <end position="21"/>
    </location>
</feature>
<dbReference type="InterPro" id="IPR006665">
    <property type="entry name" value="OmpA-like"/>
</dbReference>
<dbReference type="RefSeq" id="WP_007561377.1">
    <property type="nucleotide sequence ID" value="NZ_DS990130.1"/>
</dbReference>
<sequence>MRILNLVLAAGAIMLSTNVTAQLKDEFQKYNWFVTGSVYTEALMNTNGYVEATGKVGGGIWMNQWAGIKLEGAFGNTRLLKDSRGQIFGGQLTYMAHLYGGNHYRAFNLNGTLGIGFYHHRFGDALKYYSYMNVLTGNLGIQAAYNLTPKWNIYLEPGLLIQPKYYDVNDKSKVLPSFYLSAGVSYTFKNMFSRWSKKVKSNTQKISVSELNRMNDQINLMRKQICNLQEELNNAQIIKTNREVILEPIRQSPSVTILFDTMGSFLNASELEKLEDIGIWMQDHSNSITIVAFADSQAKDDAAQRVKIARTDAIRKILTEEFGIDSKRILISTPEKMGYVNKTGQEALIFFMPE</sequence>
<comment type="caution">
    <text evidence="3">The sequence shown here is derived from an EMBL/GenBank/DDBJ whole genome shotgun (WGS) entry which is preliminary data.</text>
</comment>
<organism evidence="3 4">
    <name type="scientific">Phocaeicola plebeius (strain DSM 17135 / JCM 12973 / CCUG 54634 / M2)</name>
    <name type="common">Bacteroides plebeius</name>
    <dbReference type="NCBI Taxonomy" id="484018"/>
    <lineage>
        <taxon>Bacteria</taxon>
        <taxon>Pseudomonadati</taxon>
        <taxon>Bacteroidota</taxon>
        <taxon>Bacteroidia</taxon>
        <taxon>Bacteroidales</taxon>
        <taxon>Bacteroidaceae</taxon>
        <taxon>Phocaeicola</taxon>
    </lineage>
</organism>
<evidence type="ECO:0000256" key="1">
    <source>
        <dbReference type="SAM" id="SignalP"/>
    </source>
</evidence>
<reference evidence="3 4" key="2">
    <citation type="submission" date="2008-08" db="EMBL/GenBank/DDBJ databases">
        <authorList>
            <person name="Fulton L."/>
            <person name="Clifton S."/>
            <person name="Fulton B."/>
            <person name="Xu J."/>
            <person name="Minx P."/>
            <person name="Pepin K.H."/>
            <person name="Johnson M."/>
            <person name="Thiruvilangam P."/>
            <person name="Bhonagiri V."/>
            <person name="Nash W.E."/>
            <person name="Mardis E.R."/>
            <person name="Wilson R.K."/>
        </authorList>
    </citation>
    <scope>NUCLEOTIDE SEQUENCE [LARGE SCALE GENOMIC DNA]</scope>
    <source>
        <strain evidence="4">DSM 17135 / JCM 12973 / M2</strain>
    </source>
</reference>
<dbReference type="EMBL" id="ABQC02000019">
    <property type="protein sequence ID" value="EDY95653.1"/>
    <property type="molecule type" value="Genomic_DNA"/>
</dbReference>
<accession>B5CYX2</accession>
<dbReference type="Pfam" id="PF00691">
    <property type="entry name" value="OmpA"/>
    <property type="match status" value="1"/>
</dbReference>
<evidence type="ECO:0000259" key="2">
    <source>
        <dbReference type="Pfam" id="PF00691"/>
    </source>
</evidence>
<dbReference type="InterPro" id="IPR036737">
    <property type="entry name" value="OmpA-like_sf"/>
</dbReference>
<reference evidence="3 4" key="1">
    <citation type="submission" date="2008-08" db="EMBL/GenBank/DDBJ databases">
        <title>Draft genome sequence of Bacteroides plebeius (DSM 17135).</title>
        <authorList>
            <person name="Sudarsanam P."/>
            <person name="Ley R."/>
            <person name="Guruge J."/>
            <person name="Turnbaugh P.J."/>
            <person name="Mahowald M."/>
            <person name="Liep D."/>
            <person name="Gordon J."/>
        </authorList>
    </citation>
    <scope>NUCLEOTIDE SEQUENCE [LARGE SCALE GENOMIC DNA]</scope>
    <source>
        <strain evidence="4">DSM 17135 / JCM 12973 / M2</strain>
    </source>
</reference>
<dbReference type="OrthoDB" id="1043192at2"/>
<dbReference type="SUPFAM" id="SSF103088">
    <property type="entry name" value="OmpA-like"/>
    <property type="match status" value="1"/>
</dbReference>
<proteinExistence type="predicted"/>
<evidence type="ECO:0000313" key="4">
    <source>
        <dbReference type="Proteomes" id="UP000003452"/>
    </source>
</evidence>
<dbReference type="eggNOG" id="COG2885">
    <property type="taxonomic scope" value="Bacteria"/>
</dbReference>
<dbReference type="AlphaFoldDB" id="B5CYX2"/>
<name>B5CYX2_PHOPM</name>
<feature type="chain" id="PRO_5002828952" description="OmpA-like domain-containing protein" evidence="1">
    <location>
        <begin position="22"/>
        <end position="354"/>
    </location>
</feature>
<dbReference type="GeneID" id="43184935"/>
<evidence type="ECO:0000313" key="3">
    <source>
        <dbReference type="EMBL" id="EDY95653.1"/>
    </source>
</evidence>
<gene>
    <name evidence="3" type="ORF">BACPLE_01929</name>
</gene>